<evidence type="ECO:0000259" key="1">
    <source>
        <dbReference type="Pfam" id="PF13649"/>
    </source>
</evidence>
<dbReference type="EMBL" id="JABAYA010000010">
    <property type="protein sequence ID" value="KAF7731423.1"/>
    <property type="molecule type" value="Genomic_DNA"/>
</dbReference>
<dbReference type="InterPro" id="IPR029063">
    <property type="entry name" value="SAM-dependent_MTases_sf"/>
</dbReference>
<dbReference type="SUPFAM" id="SSF53335">
    <property type="entry name" value="S-adenosyl-L-methionine-dependent methyltransferases"/>
    <property type="match status" value="1"/>
</dbReference>
<organism evidence="2 3">
    <name type="scientific">Apophysomyces ossiformis</name>
    <dbReference type="NCBI Taxonomy" id="679940"/>
    <lineage>
        <taxon>Eukaryota</taxon>
        <taxon>Fungi</taxon>
        <taxon>Fungi incertae sedis</taxon>
        <taxon>Mucoromycota</taxon>
        <taxon>Mucoromycotina</taxon>
        <taxon>Mucoromycetes</taxon>
        <taxon>Mucorales</taxon>
        <taxon>Mucorineae</taxon>
        <taxon>Mucoraceae</taxon>
        <taxon>Apophysomyces</taxon>
    </lineage>
</organism>
<dbReference type="Pfam" id="PF13649">
    <property type="entry name" value="Methyltransf_25"/>
    <property type="match status" value="1"/>
</dbReference>
<keyword evidence="3" id="KW-1185">Reference proteome</keyword>
<dbReference type="Gene3D" id="3.40.50.150">
    <property type="entry name" value="Vaccinia Virus protein VP39"/>
    <property type="match status" value="1"/>
</dbReference>
<evidence type="ECO:0000313" key="2">
    <source>
        <dbReference type="EMBL" id="KAF7731423.1"/>
    </source>
</evidence>
<name>A0A8H7EV94_9FUNG</name>
<dbReference type="Proteomes" id="UP000605846">
    <property type="component" value="Unassembled WGS sequence"/>
</dbReference>
<reference evidence="2" key="1">
    <citation type="submission" date="2020-01" db="EMBL/GenBank/DDBJ databases">
        <title>Genome Sequencing of Three Apophysomyces-Like Fungal Strains Confirms a Novel Fungal Genus in the Mucoromycota with divergent Burkholderia-like Endosymbiotic Bacteria.</title>
        <authorList>
            <person name="Stajich J.E."/>
            <person name="Macias A.M."/>
            <person name="Carter-House D."/>
            <person name="Lovett B."/>
            <person name="Kasson L.R."/>
            <person name="Berry K."/>
            <person name="Grigoriev I."/>
            <person name="Chang Y."/>
            <person name="Spatafora J."/>
            <person name="Kasson M.T."/>
        </authorList>
    </citation>
    <scope>NUCLEOTIDE SEQUENCE</scope>
    <source>
        <strain evidence="2">NRRL A-21654</strain>
    </source>
</reference>
<dbReference type="AlphaFoldDB" id="A0A8H7EV94"/>
<gene>
    <name evidence="2" type="ORF">EC973_000231</name>
</gene>
<proteinExistence type="predicted"/>
<dbReference type="CDD" id="cd02440">
    <property type="entry name" value="AdoMet_MTases"/>
    <property type="match status" value="1"/>
</dbReference>
<accession>A0A8H7EV94</accession>
<dbReference type="InterPro" id="IPR041698">
    <property type="entry name" value="Methyltransf_25"/>
</dbReference>
<evidence type="ECO:0000313" key="3">
    <source>
        <dbReference type="Proteomes" id="UP000605846"/>
    </source>
</evidence>
<dbReference type="OrthoDB" id="2013972at2759"/>
<dbReference type="PANTHER" id="PTHR43591">
    <property type="entry name" value="METHYLTRANSFERASE"/>
    <property type="match status" value="1"/>
</dbReference>
<comment type="caution">
    <text evidence="2">The sequence shown here is derived from an EMBL/GenBank/DDBJ whole genome shotgun (WGS) entry which is preliminary data.</text>
</comment>
<sequence>MAWPSLLRKDDIRINGRTFSSPVHKTYCLPRDDEEADRLSALHSAIKFVHGDNLLGAAKAFLSESIDVARVLDVGCGAGTWIMDTAADYEDHEFIGIDVADMFPKSVMPPNVHFIKHDILKGLPFPDRSMDIVHMRLMQLAFRTYEWPFIVSEIYRVLKPGGYVQIVEAEEKIAGNRASVAWFERFYAAATAKRIDLHLTSRLPMLLENNQFDMVDARKDSILYATDCPLESTFRWSTAKAMEVINLKWQKELGFRSKIAAKVAMEAATYGLRYSDSYVDYYVYIAQKPSEVLVTPLVLL</sequence>
<protein>
    <recommendedName>
        <fullName evidence="1">Methyltransferase domain-containing protein</fullName>
    </recommendedName>
</protein>
<feature type="domain" description="Methyltransferase" evidence="1">
    <location>
        <begin position="71"/>
        <end position="162"/>
    </location>
</feature>